<dbReference type="EMBL" id="CAHPSF010000003">
    <property type="protein sequence ID" value="CAB5688816.1"/>
    <property type="molecule type" value="Genomic_DNA"/>
</dbReference>
<evidence type="ECO:0000313" key="3">
    <source>
        <dbReference type="Proteomes" id="UP000834611"/>
    </source>
</evidence>
<reference evidence="2" key="1">
    <citation type="submission" date="2020-05" db="EMBL/GenBank/DDBJ databases">
        <authorList>
            <person name="Delgado-Blas J."/>
        </authorList>
    </citation>
    <scope>NUCLEOTIDE SEQUENCE</scope>
    <source>
        <strain evidence="2">BB1453</strain>
    </source>
</reference>
<dbReference type="InterPro" id="IPR021300">
    <property type="entry name" value="Integr_conj_element_PFL4695"/>
</dbReference>
<proteinExistence type="predicted"/>
<dbReference type="AlphaFoldDB" id="A0A9N8D2I3"/>
<comment type="caution">
    <text evidence="2">The sequence shown here is derived from an EMBL/GenBank/DDBJ whole genome shotgun (WGS) entry which is preliminary data.</text>
</comment>
<organism evidence="2 3">
    <name type="scientific">Providencia rettgeri</name>
    <dbReference type="NCBI Taxonomy" id="587"/>
    <lineage>
        <taxon>Bacteria</taxon>
        <taxon>Pseudomonadati</taxon>
        <taxon>Pseudomonadota</taxon>
        <taxon>Gammaproteobacteria</taxon>
        <taxon>Enterobacterales</taxon>
        <taxon>Morganellaceae</taxon>
        <taxon>Providencia</taxon>
    </lineage>
</organism>
<dbReference type="Proteomes" id="UP000834611">
    <property type="component" value="Unassembled WGS sequence"/>
</dbReference>
<accession>A0A9N8D2I3</accession>
<feature type="chain" id="PRO_5040135954" evidence="1">
    <location>
        <begin position="32"/>
        <end position="184"/>
    </location>
</feature>
<feature type="signal peptide" evidence="1">
    <location>
        <begin position="1"/>
        <end position="31"/>
    </location>
</feature>
<evidence type="ECO:0000313" key="2">
    <source>
        <dbReference type="EMBL" id="CAB5688816.1"/>
    </source>
</evidence>
<gene>
    <name evidence="2" type="ORF">GHA_01762</name>
</gene>
<dbReference type="Pfam" id="PF11072">
    <property type="entry name" value="DUF2859"/>
    <property type="match status" value="1"/>
</dbReference>
<keyword evidence="1" id="KW-0732">Signal</keyword>
<evidence type="ECO:0000256" key="1">
    <source>
        <dbReference type="SAM" id="SignalP"/>
    </source>
</evidence>
<dbReference type="NCBIfam" id="TIGR03765">
    <property type="entry name" value="ICE_PFL_4695"/>
    <property type="match status" value="1"/>
</dbReference>
<name>A0A9N8D2I3_PRORE</name>
<sequence>MKKPNKCAVRAIYQQLMPGIVLLSICLSAQADLTVVSDYGGQPAAPFYDAINNDSNQWERQENLTLPVPPVVSLAIALPIRTPEMTPGSFESRPVNLPGIGALYLVGDDPLSRAWLERNAAKLNAINALGMVVNIDSEAALRELQALAQGGIVSPMSGSDLARRLQLSHYPVLITETLLTQQVK</sequence>
<protein>
    <submittedName>
        <fullName evidence="2">Integrating conjugative element protein, PFL_4695 family</fullName>
    </submittedName>
</protein>